<accession>A0A495REF5</accession>
<comment type="caution">
    <text evidence="1">The sequence shown here is derived from an EMBL/GenBank/DDBJ whole genome shotgun (WGS) entry which is preliminary data.</text>
</comment>
<dbReference type="OrthoDB" id="583175at2"/>
<organism evidence="1 2">
    <name type="scientific">Orbus hercynius</name>
    <dbReference type="NCBI Taxonomy" id="593135"/>
    <lineage>
        <taxon>Bacteria</taxon>
        <taxon>Pseudomonadati</taxon>
        <taxon>Pseudomonadota</taxon>
        <taxon>Gammaproteobacteria</taxon>
        <taxon>Orbales</taxon>
        <taxon>Orbaceae</taxon>
        <taxon>Orbus</taxon>
    </lineage>
</organism>
<dbReference type="RefSeq" id="WP_121144884.1">
    <property type="nucleotide sequence ID" value="NZ_RBWY01000002.1"/>
</dbReference>
<keyword evidence="2" id="KW-1185">Reference proteome</keyword>
<name>A0A495REF5_9GAMM</name>
<dbReference type="EMBL" id="RBWY01000002">
    <property type="protein sequence ID" value="RKS85789.1"/>
    <property type="molecule type" value="Genomic_DNA"/>
</dbReference>
<protein>
    <submittedName>
        <fullName evidence="1">Uncharacterized protein</fullName>
    </submittedName>
</protein>
<dbReference type="AlphaFoldDB" id="A0A495REF5"/>
<evidence type="ECO:0000313" key="1">
    <source>
        <dbReference type="EMBL" id="RKS85789.1"/>
    </source>
</evidence>
<evidence type="ECO:0000313" key="2">
    <source>
        <dbReference type="Proteomes" id="UP000278542"/>
    </source>
</evidence>
<dbReference type="Proteomes" id="UP000278542">
    <property type="component" value="Unassembled WGS sequence"/>
</dbReference>
<proteinExistence type="predicted"/>
<sequence length="124" mass="14042">MKILNQYKAFVLVWFALWLVGCDGLGRIPVEKQDYIGTWYGQYMVLTISPNARVEYEYHKENASKSISAPITEFIGDDFNVGAFGMTTTFLVTKAPYHEDGVWKMVVDNQLVVRKPVGDSSLVL</sequence>
<gene>
    <name evidence="1" type="ORF">DES39_1205</name>
</gene>
<dbReference type="PROSITE" id="PS51257">
    <property type="entry name" value="PROKAR_LIPOPROTEIN"/>
    <property type="match status" value="1"/>
</dbReference>
<reference evidence="1 2" key="1">
    <citation type="submission" date="2018-10" db="EMBL/GenBank/DDBJ databases">
        <title>Genomic Encyclopedia of Type Strains, Phase IV (KMG-IV): sequencing the most valuable type-strain genomes for metagenomic binning, comparative biology and taxonomic classification.</title>
        <authorList>
            <person name="Goeker M."/>
        </authorList>
    </citation>
    <scope>NUCLEOTIDE SEQUENCE [LARGE SCALE GENOMIC DNA]</scope>
    <source>
        <strain evidence="1 2">DSM 22228</strain>
    </source>
</reference>